<dbReference type="AlphaFoldDB" id="A0A074M2U3"/>
<dbReference type="CDD" id="cd16325">
    <property type="entry name" value="LolA"/>
    <property type="match status" value="1"/>
</dbReference>
<accession>A0A074M2U3</accession>
<feature type="signal peptide" evidence="2">
    <location>
        <begin position="1"/>
        <end position="21"/>
    </location>
</feature>
<keyword evidence="1 2" id="KW-0732">Signal</keyword>
<evidence type="ECO:0000313" key="3">
    <source>
        <dbReference type="EMBL" id="KEO88806.1"/>
    </source>
</evidence>
<dbReference type="SUPFAM" id="SSF89392">
    <property type="entry name" value="Prokaryotic lipoproteins and lipoprotein localization factors"/>
    <property type="match status" value="1"/>
</dbReference>
<sequence length="226" mass="24609">MKTMKLLRPLGIAFAAAGTLALGLSLGNSNTTPSLAPPAQAQSSSADLDRAITALRAISTMKANFNQIDRAGNTVAGTMTLKRPGKIRFDYGKDADLLVVSNGKSLYMIDYEVNQVERWPIKSSPLGALLDPNRDVKQFGTLVPTGSSDVLSIDVRDPNKPEFGRINLIFVRKPGAPGGLELTHWVALDAQNHRTTVRLRNHRYGVAVPDSTFTFRDPRRSSRRPG</sequence>
<name>A0A074M2U3_ERYLO</name>
<dbReference type="STRING" id="1044.EH31_15325"/>
<comment type="caution">
    <text evidence="3">The sequence shown here is derived from an EMBL/GenBank/DDBJ whole genome shotgun (WGS) entry which is preliminary data.</text>
</comment>
<organism evidence="3 4">
    <name type="scientific">Erythrobacter longus</name>
    <dbReference type="NCBI Taxonomy" id="1044"/>
    <lineage>
        <taxon>Bacteria</taxon>
        <taxon>Pseudomonadati</taxon>
        <taxon>Pseudomonadota</taxon>
        <taxon>Alphaproteobacteria</taxon>
        <taxon>Sphingomonadales</taxon>
        <taxon>Erythrobacteraceae</taxon>
        <taxon>Erythrobacter/Porphyrobacter group</taxon>
        <taxon>Erythrobacter</taxon>
    </lineage>
</organism>
<dbReference type="eggNOG" id="COG2834">
    <property type="taxonomic scope" value="Bacteria"/>
</dbReference>
<dbReference type="EMBL" id="JMIW01000007">
    <property type="protein sequence ID" value="KEO88806.1"/>
    <property type="molecule type" value="Genomic_DNA"/>
</dbReference>
<dbReference type="RefSeq" id="WP_034961595.1">
    <property type="nucleotide sequence ID" value="NZ_JMIW01000007.1"/>
</dbReference>
<gene>
    <name evidence="3" type="ORF">EH31_15325</name>
</gene>
<keyword evidence="4" id="KW-1185">Reference proteome</keyword>
<dbReference type="Proteomes" id="UP000027647">
    <property type="component" value="Unassembled WGS sequence"/>
</dbReference>
<dbReference type="PANTHER" id="PTHR35869:SF1">
    <property type="entry name" value="OUTER-MEMBRANE LIPOPROTEIN CARRIER PROTEIN"/>
    <property type="match status" value="1"/>
</dbReference>
<dbReference type="OrthoDB" id="9800501at2"/>
<evidence type="ECO:0000313" key="4">
    <source>
        <dbReference type="Proteomes" id="UP000027647"/>
    </source>
</evidence>
<feature type="chain" id="PRO_5001696697" evidence="2">
    <location>
        <begin position="22"/>
        <end position="226"/>
    </location>
</feature>
<reference evidence="3 4" key="1">
    <citation type="submission" date="2014-04" db="EMBL/GenBank/DDBJ databases">
        <title>A comprehensive comparison of genomes of Erythrobacter spp. strains.</title>
        <authorList>
            <person name="Zheng Q."/>
        </authorList>
    </citation>
    <scope>NUCLEOTIDE SEQUENCE [LARGE SCALE GENOMIC DNA]</scope>
    <source>
        <strain evidence="3 4">DSM 6997</strain>
    </source>
</reference>
<proteinExistence type="predicted"/>
<protein>
    <submittedName>
        <fullName evidence="3">Cell envelope biogenesis protein LolA</fullName>
    </submittedName>
</protein>
<evidence type="ECO:0000256" key="2">
    <source>
        <dbReference type="SAM" id="SignalP"/>
    </source>
</evidence>
<dbReference type="InterPro" id="IPR029046">
    <property type="entry name" value="LolA/LolB/LppX"/>
</dbReference>
<dbReference type="Gene3D" id="2.50.20.10">
    <property type="entry name" value="Lipoprotein localisation LolA/LolB/LppX"/>
    <property type="match status" value="1"/>
</dbReference>
<evidence type="ECO:0000256" key="1">
    <source>
        <dbReference type="ARBA" id="ARBA00022729"/>
    </source>
</evidence>
<dbReference type="PANTHER" id="PTHR35869">
    <property type="entry name" value="OUTER-MEMBRANE LIPOPROTEIN CARRIER PROTEIN"/>
    <property type="match status" value="1"/>
</dbReference>
<dbReference type="InterPro" id="IPR004564">
    <property type="entry name" value="OM_lipoprot_carrier_LolA-like"/>
</dbReference>
<dbReference type="Pfam" id="PF03548">
    <property type="entry name" value="LolA"/>
    <property type="match status" value="1"/>
</dbReference>